<name>A0A370PLK2_ASPPH</name>
<evidence type="ECO:0000313" key="10">
    <source>
        <dbReference type="Proteomes" id="UP000254937"/>
    </source>
</evidence>
<dbReference type="CDD" id="cd12148">
    <property type="entry name" value="fungal_TF_MHR"/>
    <property type="match status" value="1"/>
</dbReference>
<dbReference type="PROSITE" id="PS50048">
    <property type="entry name" value="ZN2_CY6_FUNGAL_2"/>
    <property type="match status" value="1"/>
</dbReference>
<protein>
    <recommendedName>
        <fullName evidence="8">Zn(2)-C6 fungal-type domain-containing protein</fullName>
    </recommendedName>
</protein>
<evidence type="ECO:0000256" key="2">
    <source>
        <dbReference type="ARBA" id="ARBA00022833"/>
    </source>
</evidence>
<dbReference type="Pfam" id="PF00172">
    <property type="entry name" value="Zn_clus"/>
    <property type="match status" value="1"/>
</dbReference>
<dbReference type="EMBL" id="KZ851852">
    <property type="protein sequence ID" value="RDK43073.1"/>
    <property type="molecule type" value="Genomic_DNA"/>
</dbReference>
<dbReference type="Gene3D" id="4.10.240.10">
    <property type="entry name" value="Zn(2)-C6 fungal-type DNA-binding domain"/>
    <property type="match status" value="1"/>
</dbReference>
<evidence type="ECO:0000256" key="7">
    <source>
        <dbReference type="SAM" id="Coils"/>
    </source>
</evidence>
<keyword evidence="7" id="KW-0175">Coiled coil</keyword>
<dbReference type="PANTHER" id="PTHR31845">
    <property type="entry name" value="FINGER DOMAIN PROTEIN, PUTATIVE-RELATED"/>
    <property type="match status" value="1"/>
</dbReference>
<evidence type="ECO:0000256" key="5">
    <source>
        <dbReference type="ARBA" id="ARBA00023163"/>
    </source>
</evidence>
<keyword evidence="5" id="KW-0804">Transcription</keyword>
<dbReference type="GO" id="GO:0005634">
    <property type="term" value="C:nucleus"/>
    <property type="evidence" value="ECO:0007669"/>
    <property type="project" value="UniProtKB-SubCell"/>
</dbReference>
<dbReference type="PROSITE" id="PS00463">
    <property type="entry name" value="ZN2_CY6_FUNGAL_1"/>
    <property type="match status" value="1"/>
</dbReference>
<dbReference type="GO" id="GO:0000976">
    <property type="term" value="F:transcription cis-regulatory region binding"/>
    <property type="evidence" value="ECO:0007669"/>
    <property type="project" value="TreeGrafter"/>
</dbReference>
<dbReference type="Proteomes" id="UP000254937">
    <property type="component" value="Unassembled WGS sequence"/>
</dbReference>
<dbReference type="CDD" id="cd00067">
    <property type="entry name" value="GAL4"/>
    <property type="match status" value="1"/>
</dbReference>
<evidence type="ECO:0000256" key="6">
    <source>
        <dbReference type="ARBA" id="ARBA00023242"/>
    </source>
</evidence>
<keyword evidence="2" id="KW-0862">Zinc</keyword>
<dbReference type="SMART" id="SM00066">
    <property type="entry name" value="GAL4"/>
    <property type="match status" value="1"/>
</dbReference>
<evidence type="ECO:0000256" key="3">
    <source>
        <dbReference type="ARBA" id="ARBA00023015"/>
    </source>
</evidence>
<organism evidence="9 10">
    <name type="scientific">Aspergillus phoenicis ATCC 13157</name>
    <dbReference type="NCBI Taxonomy" id="1353007"/>
    <lineage>
        <taxon>Eukaryota</taxon>
        <taxon>Fungi</taxon>
        <taxon>Dikarya</taxon>
        <taxon>Ascomycota</taxon>
        <taxon>Pezizomycotina</taxon>
        <taxon>Eurotiomycetes</taxon>
        <taxon>Eurotiomycetidae</taxon>
        <taxon>Eurotiales</taxon>
        <taxon>Aspergillaceae</taxon>
        <taxon>Aspergillus</taxon>
    </lineage>
</organism>
<feature type="coiled-coil region" evidence="7">
    <location>
        <begin position="57"/>
        <end position="91"/>
    </location>
</feature>
<keyword evidence="10" id="KW-1185">Reference proteome</keyword>
<feature type="domain" description="Zn(2)-C6 fungal-type" evidence="8">
    <location>
        <begin position="23"/>
        <end position="52"/>
    </location>
</feature>
<evidence type="ECO:0000256" key="1">
    <source>
        <dbReference type="ARBA" id="ARBA00004123"/>
    </source>
</evidence>
<evidence type="ECO:0000313" key="9">
    <source>
        <dbReference type="EMBL" id="RDK43073.1"/>
    </source>
</evidence>
<keyword evidence="3" id="KW-0805">Transcription regulation</keyword>
<keyword evidence="6" id="KW-0539">Nucleus</keyword>
<dbReference type="PANTHER" id="PTHR31845:SF33">
    <property type="entry name" value="ZN(II)2CYS6 TRANSCRIPTION FACTOR (EUROFUNG)"/>
    <property type="match status" value="1"/>
</dbReference>
<proteinExistence type="predicted"/>
<dbReference type="InterPro" id="IPR036864">
    <property type="entry name" value="Zn2-C6_fun-type_DNA-bd_sf"/>
</dbReference>
<dbReference type="SUPFAM" id="SSF57701">
    <property type="entry name" value="Zn2/Cys6 DNA-binding domain"/>
    <property type="match status" value="1"/>
</dbReference>
<gene>
    <name evidence="9" type="ORF">M752DRAFT_319101</name>
</gene>
<evidence type="ECO:0000259" key="8">
    <source>
        <dbReference type="PROSITE" id="PS50048"/>
    </source>
</evidence>
<evidence type="ECO:0000256" key="4">
    <source>
        <dbReference type="ARBA" id="ARBA00023125"/>
    </source>
</evidence>
<comment type="subcellular location">
    <subcellularLocation>
        <location evidence="1">Nucleus</location>
    </subcellularLocation>
</comment>
<keyword evidence="4" id="KW-0238">DNA-binding</keyword>
<sequence length="658" mass="74238">MDSDEESSCAVSAPVGKKRIPKACTSCRQSKVKCDGKRPCTRCKRARKQCVFFEIPKDPAVLRLENVEAEVQRLREQLSNMNELLLRQSTQQQQQIAVTSPASAHVMSDPGTMPTFLATDGMGGYHHHHHHWRGFPTPGMEAARPTRSRRSGFDIREEPILDFISRGMMTADQAMSCFRTFFQGCDRYIPVFDPDIDTFNSVRARSSILLNAICTIGSRVEIRSGSQVPDLLHAELKRSINVVIQNKNLNCLESVQALLIVACYSAERSLILSFATRMALDLGLDEAFEELIQRLTMKETEGIHDMSCVVVDDEERALMRKSRTWYMRLLRRNKQIPRRRWEASWYPSDRECTSMSHFASSSYVYCLGFAAVFSGGARVNDTLDAKETLQRSDITEFVHEAKVDLDLWFEKLPRSHPRTPLSPGGATSPKMLGRVNPALQSAPFHGPYASREMSPIEQTILLTAKSSARKHLRLISLEPDFYLAKLKYAMDFVWAKCAFCFLLLLKLSRLLPERKEEHTELLDHGNRLLDELTRTNGESATTAAAAATTTTTGIGNNNNIYMQILRLSIEKYSRVLQEREVNDVPIGETGVGGGNVGGDTNQPGTNAMAPFWELFDAQADLQSFVPEQFVREWDFPGLDLFYFPTAWQDFFGDFSLAV</sequence>
<accession>A0A370PLK2</accession>
<dbReference type="AlphaFoldDB" id="A0A370PLK2"/>
<reference evidence="9 10" key="1">
    <citation type="submission" date="2018-07" db="EMBL/GenBank/DDBJ databases">
        <title>Section-level genome sequencing of Aspergillus section Nigri to investigate inter- and intra-species variation.</title>
        <authorList>
            <consortium name="DOE Joint Genome Institute"/>
            <person name="Vesth T.C."/>
            <person name="Nybo J.L."/>
            <person name="Theobald S."/>
            <person name="Frisvad J.C."/>
            <person name="Larsen T.O."/>
            <person name="Nielsen K.F."/>
            <person name="Hoof J.B."/>
            <person name="Brandl J."/>
            <person name="Salamov A."/>
            <person name="Riley R."/>
            <person name="Gladden J.M."/>
            <person name="Phatale P."/>
            <person name="Nielsen M.T."/>
            <person name="Lyhne E.K."/>
            <person name="Kogle M.E."/>
            <person name="Strasser K."/>
            <person name="McDonnell E."/>
            <person name="Barry K."/>
            <person name="Clum A."/>
            <person name="Chen C."/>
            <person name="Nolan M."/>
            <person name="Sandor L."/>
            <person name="Kuo A."/>
            <person name="Lipzen A."/>
            <person name="Hainaut M."/>
            <person name="Drula E."/>
            <person name="Tsang A."/>
            <person name="Magnuson J.K."/>
            <person name="Henrissat B."/>
            <person name="Wiebenga A."/>
            <person name="Simmons B.A."/>
            <person name="Makela M.R."/>
            <person name="De vries R.P."/>
            <person name="Grigoriev I.V."/>
            <person name="Mortensen U.H."/>
            <person name="Baker S.E."/>
            <person name="Andersen M.R."/>
        </authorList>
    </citation>
    <scope>NUCLEOTIDE SEQUENCE [LARGE SCALE GENOMIC DNA]</scope>
    <source>
        <strain evidence="9 10">ATCC 13157</strain>
    </source>
</reference>
<dbReference type="InterPro" id="IPR001138">
    <property type="entry name" value="Zn2Cys6_DnaBD"/>
</dbReference>
<dbReference type="GO" id="GO:0008270">
    <property type="term" value="F:zinc ion binding"/>
    <property type="evidence" value="ECO:0007669"/>
    <property type="project" value="InterPro"/>
</dbReference>
<dbReference type="InterPro" id="IPR051089">
    <property type="entry name" value="prtT"/>
</dbReference>
<dbReference type="GO" id="GO:0000981">
    <property type="term" value="F:DNA-binding transcription factor activity, RNA polymerase II-specific"/>
    <property type="evidence" value="ECO:0007669"/>
    <property type="project" value="InterPro"/>
</dbReference>